<dbReference type="EMBL" id="JAUDCK010000005">
    <property type="protein sequence ID" value="MDM8195223.1"/>
    <property type="molecule type" value="Genomic_DNA"/>
</dbReference>
<feature type="binding site" evidence="6">
    <location>
        <position position="59"/>
    </location>
    <ligand>
        <name>Zn(2+)</name>
        <dbReference type="ChEBI" id="CHEBI:29105"/>
        <label>1</label>
    </ligand>
</feature>
<dbReference type="PROSITE" id="PS00483">
    <property type="entry name" value="DIHYDROOROTASE_2"/>
    <property type="match status" value="1"/>
</dbReference>
<evidence type="ECO:0000256" key="1">
    <source>
        <dbReference type="ARBA" id="ARBA00002368"/>
    </source>
</evidence>
<evidence type="ECO:0000313" key="9">
    <source>
        <dbReference type="Proteomes" id="UP001529275"/>
    </source>
</evidence>
<dbReference type="GO" id="GO:0004151">
    <property type="term" value="F:dihydroorotase activity"/>
    <property type="evidence" value="ECO:0007669"/>
    <property type="project" value="UniProtKB-EC"/>
</dbReference>
<comment type="function">
    <text evidence="1 6">Catalyzes the reversible cyclization of carbamoyl aspartate to dihydroorotate.</text>
</comment>
<keyword evidence="5 6" id="KW-0665">Pyrimidine biosynthesis</keyword>
<dbReference type="InterPro" id="IPR050138">
    <property type="entry name" value="DHOase/Allantoinase_Hydrolase"/>
</dbReference>
<dbReference type="InterPro" id="IPR004722">
    <property type="entry name" value="DHOase"/>
</dbReference>
<dbReference type="NCBIfam" id="TIGR00857">
    <property type="entry name" value="pyrC_multi"/>
    <property type="match status" value="1"/>
</dbReference>
<organism evidence="8 9">
    <name type="scientific">Massilimicrobiota timonensis</name>
    <dbReference type="NCBI Taxonomy" id="1776392"/>
    <lineage>
        <taxon>Bacteria</taxon>
        <taxon>Bacillati</taxon>
        <taxon>Bacillota</taxon>
        <taxon>Erysipelotrichia</taxon>
        <taxon>Erysipelotrichales</taxon>
        <taxon>Erysipelotrichaceae</taxon>
        <taxon>Massilimicrobiota</taxon>
    </lineage>
</organism>
<evidence type="ECO:0000256" key="6">
    <source>
        <dbReference type="HAMAP-Rule" id="MF_00220"/>
    </source>
</evidence>
<dbReference type="CDD" id="cd01317">
    <property type="entry name" value="DHOase_IIa"/>
    <property type="match status" value="1"/>
</dbReference>
<dbReference type="InterPro" id="IPR032466">
    <property type="entry name" value="Metal_Hydrolase"/>
</dbReference>
<dbReference type="InterPro" id="IPR011059">
    <property type="entry name" value="Metal-dep_hydrolase_composite"/>
</dbReference>
<accession>A0ABT7UGF5</accession>
<name>A0ABT7UGF5_9FIRM</name>
<evidence type="ECO:0000259" key="7">
    <source>
        <dbReference type="Pfam" id="PF12890"/>
    </source>
</evidence>
<dbReference type="InterPro" id="IPR002195">
    <property type="entry name" value="Dihydroorotase_CS"/>
</dbReference>
<feature type="binding site" evidence="6">
    <location>
        <position position="152"/>
    </location>
    <ligand>
        <name>Zn(2+)</name>
        <dbReference type="ChEBI" id="CHEBI:29105"/>
        <label>2</label>
    </ligand>
</feature>
<dbReference type="InterPro" id="IPR024403">
    <property type="entry name" value="DHOase_cat"/>
</dbReference>
<gene>
    <name evidence="6" type="primary">pyrC</name>
    <name evidence="8" type="ORF">QUV98_02695</name>
</gene>
<dbReference type="SUPFAM" id="SSF51556">
    <property type="entry name" value="Metallo-dependent hydrolases"/>
    <property type="match status" value="1"/>
</dbReference>
<reference evidence="8 9" key="2">
    <citation type="submission" date="2023-06" db="EMBL/GenBank/DDBJ databases">
        <authorList>
            <person name="Zeman M."/>
            <person name="Kubasova T."/>
            <person name="Jahodarova E."/>
            <person name="Nykrynova M."/>
            <person name="Rychlik I."/>
        </authorList>
    </citation>
    <scope>NUCLEOTIDE SEQUENCE [LARGE SCALE GENOMIC DNA]</scope>
    <source>
        <strain evidence="8 9">ET341</strain>
    </source>
</reference>
<feature type="binding site" evidence="6">
    <location>
        <position position="93"/>
    </location>
    <ligand>
        <name>substrate</name>
    </ligand>
</feature>
<feature type="binding site" evidence="6">
    <location>
        <position position="309"/>
    </location>
    <ligand>
        <name>substrate</name>
    </ligand>
</feature>
<keyword evidence="4 6" id="KW-0378">Hydrolase</keyword>
<dbReference type="PANTHER" id="PTHR43668">
    <property type="entry name" value="ALLANTOINASE"/>
    <property type="match status" value="1"/>
</dbReference>
<feature type="binding site" evidence="6">
    <location>
        <position position="305"/>
    </location>
    <ligand>
        <name>Zn(2+)</name>
        <dbReference type="ChEBI" id="CHEBI:29105"/>
        <label>1</label>
    </ligand>
</feature>
<evidence type="ECO:0000256" key="3">
    <source>
        <dbReference type="ARBA" id="ARBA00022723"/>
    </source>
</evidence>
<feature type="active site" evidence="6">
    <location>
        <position position="305"/>
    </location>
</feature>
<feature type="binding site" evidence="6">
    <location>
        <position position="179"/>
    </location>
    <ligand>
        <name>Zn(2+)</name>
        <dbReference type="ChEBI" id="CHEBI:29105"/>
        <label>2</label>
    </ligand>
</feature>
<feature type="binding site" evidence="6">
    <location>
        <begin position="61"/>
        <end position="63"/>
    </location>
    <ligand>
        <name>substrate</name>
    </ligand>
</feature>
<protein>
    <recommendedName>
        <fullName evidence="6">Dihydroorotase</fullName>
        <shortName evidence="6">DHOase</shortName>
        <ecNumber evidence="6">3.5.2.3</ecNumber>
    </recommendedName>
</protein>
<sequence>MNNYLLKNAYLYNQGIFQKTDILVKDGYIEEISSNIENGDMPVIDLQGKLVSHNFIDIHTHLREPGFEHKETIHTGSLSALYGGYGTIVAMANTNPCMDDIETVLDFKHRVEQDGCVNIYTYSAITQNLQGQKLVDMARLIDEDIVVGFSDDGKGVQSDEMMELAMQLASNLDSIIVAHCEDESELHGGCIHEGRYAKEHHLIGINSASEYKQVARDLEIVRQYHNRYHVCHISTKETVALLNEAQKEGLSVSGEASPHHLILTEDNIKDCHPNFKMNPPLRSQEDHQALIQGLNDRTITVIATDHAPHARDEKNTSIQNAPFGIIGLQHAFPLLYTYLVKKNLVSLETILDALTVGPAQVLHFDCQVQTGSLANLCIFDLDQSFTIEEKDLKSKSANTPFLGTTCYGRIFANIMNGEFINLEEK</sequence>
<proteinExistence type="inferred from homology"/>
<dbReference type="EC" id="3.5.2.3" evidence="6"/>
<feature type="binding site" evidence="6">
    <location>
        <position position="278"/>
    </location>
    <ligand>
        <name>substrate</name>
    </ligand>
</feature>
<keyword evidence="3 6" id="KW-0479">Metal-binding</keyword>
<comment type="pathway">
    <text evidence="6">Pyrimidine metabolism; UMP biosynthesis via de novo pathway; (S)-dihydroorotate from bicarbonate: step 3/3.</text>
</comment>
<dbReference type="SUPFAM" id="SSF51338">
    <property type="entry name" value="Composite domain of metallo-dependent hydrolases"/>
    <property type="match status" value="1"/>
</dbReference>
<feature type="binding site" evidence="6">
    <location>
        <position position="232"/>
    </location>
    <ligand>
        <name>Zn(2+)</name>
        <dbReference type="ChEBI" id="CHEBI:29105"/>
        <label>2</label>
    </ligand>
</feature>
<comment type="cofactor">
    <cofactor evidence="6">
        <name>Zn(2+)</name>
        <dbReference type="ChEBI" id="CHEBI:29105"/>
    </cofactor>
    <text evidence="6">Binds 2 Zn(2+) ions per subunit.</text>
</comment>
<dbReference type="Pfam" id="PF12890">
    <property type="entry name" value="DHOase"/>
    <property type="match status" value="1"/>
</dbReference>
<dbReference type="Gene3D" id="3.20.20.140">
    <property type="entry name" value="Metal-dependent hydrolases"/>
    <property type="match status" value="1"/>
</dbReference>
<keyword evidence="6" id="KW-0862">Zinc</keyword>
<dbReference type="HAMAP" id="MF_00220_B">
    <property type="entry name" value="PyrC_classI_B"/>
    <property type="match status" value="1"/>
</dbReference>
<evidence type="ECO:0000256" key="5">
    <source>
        <dbReference type="ARBA" id="ARBA00022975"/>
    </source>
</evidence>
<dbReference type="Proteomes" id="UP001529275">
    <property type="component" value="Unassembled WGS sequence"/>
</dbReference>
<feature type="binding site" evidence="6">
    <location>
        <position position="61"/>
    </location>
    <ligand>
        <name>Zn(2+)</name>
        <dbReference type="ChEBI" id="CHEBI:29105"/>
        <label>1</label>
    </ligand>
</feature>
<evidence type="ECO:0000256" key="4">
    <source>
        <dbReference type="ARBA" id="ARBA00022801"/>
    </source>
</evidence>
<reference evidence="9" key="1">
    <citation type="submission" date="2023-06" db="EMBL/GenBank/DDBJ databases">
        <title>Identification and characterization of horizontal gene transfer across gut microbiota members of farm animals based on homology search.</title>
        <authorList>
            <person name="Zeman M."/>
            <person name="Kubasova T."/>
            <person name="Jahodarova E."/>
            <person name="Nykrynova M."/>
            <person name="Rychlik I."/>
        </authorList>
    </citation>
    <scope>NUCLEOTIDE SEQUENCE [LARGE SCALE GENOMIC DNA]</scope>
    <source>
        <strain evidence="9">ET341</strain>
    </source>
</reference>
<comment type="similarity">
    <text evidence="2 6">Belongs to the metallo-dependent hydrolases superfamily. DHOase family. Class I DHOase subfamily.</text>
</comment>
<evidence type="ECO:0000313" key="8">
    <source>
        <dbReference type="EMBL" id="MDM8195223.1"/>
    </source>
</evidence>
<evidence type="ECO:0000256" key="2">
    <source>
        <dbReference type="ARBA" id="ARBA00010286"/>
    </source>
</evidence>
<comment type="catalytic activity">
    <reaction evidence="6">
        <text>(S)-dihydroorotate + H2O = N-carbamoyl-L-aspartate + H(+)</text>
        <dbReference type="Rhea" id="RHEA:24296"/>
        <dbReference type="ChEBI" id="CHEBI:15377"/>
        <dbReference type="ChEBI" id="CHEBI:15378"/>
        <dbReference type="ChEBI" id="CHEBI:30864"/>
        <dbReference type="ChEBI" id="CHEBI:32814"/>
        <dbReference type="EC" id="3.5.2.3"/>
    </reaction>
</comment>
<feature type="domain" description="Dihydroorotase catalytic" evidence="7">
    <location>
        <begin position="48"/>
        <end position="237"/>
    </location>
</feature>
<keyword evidence="9" id="KW-1185">Reference proteome</keyword>
<feature type="binding site" evidence="6">
    <location>
        <position position="152"/>
    </location>
    <ligand>
        <name>Zn(2+)</name>
        <dbReference type="ChEBI" id="CHEBI:29105"/>
        <label>1</label>
    </ligand>
</feature>
<feature type="binding site" evidence="6">
    <location>
        <begin position="323"/>
        <end position="324"/>
    </location>
    <ligand>
        <name>substrate</name>
    </ligand>
</feature>
<comment type="caution">
    <text evidence="8">The sequence shown here is derived from an EMBL/GenBank/DDBJ whole genome shotgun (WGS) entry which is preliminary data.</text>
</comment>
<dbReference type="PANTHER" id="PTHR43668:SF2">
    <property type="entry name" value="ALLANTOINASE"/>
    <property type="match status" value="1"/>
</dbReference>
<dbReference type="Gene3D" id="2.30.40.10">
    <property type="entry name" value="Urease, subunit C, domain 1"/>
    <property type="match status" value="1"/>
</dbReference>
<dbReference type="RefSeq" id="WP_129739140.1">
    <property type="nucleotide sequence ID" value="NZ_JAUDCK010000005.1"/>
</dbReference>